<organism evidence="3 4">
    <name type="scientific">Nyssa sinensis</name>
    <dbReference type="NCBI Taxonomy" id="561372"/>
    <lineage>
        <taxon>Eukaryota</taxon>
        <taxon>Viridiplantae</taxon>
        <taxon>Streptophyta</taxon>
        <taxon>Embryophyta</taxon>
        <taxon>Tracheophyta</taxon>
        <taxon>Spermatophyta</taxon>
        <taxon>Magnoliopsida</taxon>
        <taxon>eudicotyledons</taxon>
        <taxon>Gunneridae</taxon>
        <taxon>Pentapetalae</taxon>
        <taxon>asterids</taxon>
        <taxon>Cornales</taxon>
        <taxon>Nyssaceae</taxon>
        <taxon>Nyssa</taxon>
    </lineage>
</organism>
<protein>
    <recommendedName>
        <fullName evidence="2">PGG domain-containing protein</fullName>
    </recommendedName>
</protein>
<dbReference type="InterPro" id="IPR026961">
    <property type="entry name" value="PGG_dom"/>
</dbReference>
<sequence>MAAMDDDKRNMELYRALMEENLREVLKLCNQLPDGPLHVLTIHNDTVLHTAAFSTKLNLICPLLGLLENEFPDYCSKITRRNSVGNTILHEVAAASDSLVEAAKVMLRMAPQLLGMRNNYEETALFRAVRYGRARMFEYLDQQDVFIFFDFWSKTLIEEDKSWKDTNLVEGVDGKTKVFGVIASSLSSASQQQKVAQKEQKPQRKIPRTPLLLATKSGCVYIVEKILRKYPQAVEHVDSEGRTILHLAVMYRQKEIFNMVEKMEIPMRRLTQRSDKDFNSILHMVGKRRKGDVPEKIMRSPALQLQKDLLRFERINKICSENFFKLINSNGQTAEELFAKTNEKLCREAEEWLKRTAESCSIVAVLIATVAFAAAYTIPGGSNGTGAPILLKQPFFFVFTISDVLSLTSTLTSVIVFLSILTSSFRLEDFKFSLPRKLMLGLTFLIFSVLMMMLSFAATIIPMIHNKEQWTKIALSAVALLPVTVFTLSYIPLISSLLETFKYSLKTMGEYFPRYKSGGRCPSWLYKSSKPQTTTSCPTLTISSTSPPAIEPSPCVTVS</sequence>
<gene>
    <name evidence="3" type="ORF">F0562_008395</name>
</gene>
<evidence type="ECO:0000256" key="1">
    <source>
        <dbReference type="SAM" id="Phobius"/>
    </source>
</evidence>
<feature type="transmembrane region" description="Helical" evidence="1">
    <location>
        <begin position="438"/>
        <end position="461"/>
    </location>
</feature>
<dbReference type="Pfam" id="PF13962">
    <property type="entry name" value="PGG"/>
    <property type="match status" value="1"/>
</dbReference>
<dbReference type="PANTHER" id="PTHR24177:SF314">
    <property type="entry name" value="PROTEIN ACCELERATED CELL DEATH 6-LIKE ISOFORM X1"/>
    <property type="match status" value="1"/>
</dbReference>
<dbReference type="SUPFAM" id="SSF48403">
    <property type="entry name" value="Ankyrin repeat"/>
    <property type="match status" value="1"/>
</dbReference>
<dbReference type="AlphaFoldDB" id="A0A5J5A928"/>
<feature type="transmembrane region" description="Helical" evidence="1">
    <location>
        <begin position="396"/>
        <end position="418"/>
    </location>
</feature>
<dbReference type="EMBL" id="CM018046">
    <property type="protein sequence ID" value="KAA8526402.1"/>
    <property type="molecule type" value="Genomic_DNA"/>
</dbReference>
<proteinExistence type="predicted"/>
<reference evidence="3 4" key="1">
    <citation type="submission" date="2019-09" db="EMBL/GenBank/DDBJ databases">
        <title>A chromosome-level genome assembly of the Chinese tupelo Nyssa sinensis.</title>
        <authorList>
            <person name="Yang X."/>
            <person name="Kang M."/>
            <person name="Yang Y."/>
            <person name="Xiong H."/>
            <person name="Wang M."/>
            <person name="Zhang Z."/>
            <person name="Wang Z."/>
            <person name="Wu H."/>
            <person name="Ma T."/>
            <person name="Liu J."/>
            <person name="Xi Z."/>
        </authorList>
    </citation>
    <scope>NUCLEOTIDE SEQUENCE [LARGE SCALE GENOMIC DNA]</scope>
    <source>
        <strain evidence="3">J267</strain>
        <tissue evidence="3">Leaf</tissue>
    </source>
</reference>
<evidence type="ECO:0000313" key="3">
    <source>
        <dbReference type="EMBL" id="KAA8526402.1"/>
    </source>
</evidence>
<feature type="transmembrane region" description="Helical" evidence="1">
    <location>
        <begin position="357"/>
        <end position="376"/>
    </location>
</feature>
<accession>A0A5J5A928</accession>
<name>A0A5J5A928_9ASTE</name>
<keyword evidence="4" id="KW-1185">Reference proteome</keyword>
<dbReference type="PANTHER" id="PTHR24177">
    <property type="entry name" value="CASKIN"/>
    <property type="match status" value="1"/>
</dbReference>
<dbReference type="GO" id="GO:0016020">
    <property type="term" value="C:membrane"/>
    <property type="evidence" value="ECO:0007669"/>
    <property type="project" value="TreeGrafter"/>
</dbReference>
<dbReference type="Gene3D" id="1.25.40.20">
    <property type="entry name" value="Ankyrin repeat-containing domain"/>
    <property type="match status" value="2"/>
</dbReference>
<dbReference type="OrthoDB" id="1923662at2759"/>
<keyword evidence="1" id="KW-1133">Transmembrane helix</keyword>
<keyword evidence="1" id="KW-0812">Transmembrane</keyword>
<feature type="domain" description="PGG" evidence="2">
    <location>
        <begin position="350"/>
        <end position="460"/>
    </location>
</feature>
<dbReference type="InterPro" id="IPR036770">
    <property type="entry name" value="Ankyrin_rpt-contain_sf"/>
</dbReference>
<feature type="transmembrane region" description="Helical" evidence="1">
    <location>
        <begin position="473"/>
        <end position="498"/>
    </location>
</feature>
<evidence type="ECO:0000259" key="2">
    <source>
        <dbReference type="Pfam" id="PF13962"/>
    </source>
</evidence>
<keyword evidence="1" id="KW-0472">Membrane</keyword>
<evidence type="ECO:0000313" key="4">
    <source>
        <dbReference type="Proteomes" id="UP000325577"/>
    </source>
</evidence>
<dbReference type="Proteomes" id="UP000325577">
    <property type="component" value="Linkage Group LG3"/>
</dbReference>